<dbReference type="GeneID" id="36526277"/>
<feature type="compositionally biased region" description="Basic and acidic residues" evidence="1">
    <location>
        <begin position="53"/>
        <end position="62"/>
    </location>
</feature>
<dbReference type="AlphaFoldDB" id="A0A2I2F7Q4"/>
<name>A0A2I2F7Q4_ASPCN</name>
<keyword evidence="3" id="KW-0732">Signal</keyword>
<feature type="compositionally biased region" description="Pro residues" evidence="1">
    <location>
        <begin position="316"/>
        <end position="332"/>
    </location>
</feature>
<keyword evidence="5" id="KW-1185">Reference proteome</keyword>
<keyword evidence="2" id="KW-0812">Transmembrane</keyword>
<dbReference type="Proteomes" id="UP000234585">
    <property type="component" value="Unassembled WGS sequence"/>
</dbReference>
<feature type="compositionally biased region" description="Polar residues" evidence="1">
    <location>
        <begin position="338"/>
        <end position="354"/>
    </location>
</feature>
<feature type="region of interest" description="Disordered" evidence="1">
    <location>
        <begin position="36"/>
        <end position="152"/>
    </location>
</feature>
<feature type="compositionally biased region" description="Low complexity" evidence="1">
    <location>
        <begin position="36"/>
        <end position="52"/>
    </location>
</feature>
<evidence type="ECO:0008006" key="6">
    <source>
        <dbReference type="Google" id="ProtNLM"/>
    </source>
</evidence>
<feature type="transmembrane region" description="Helical" evidence="2">
    <location>
        <begin position="158"/>
        <end position="178"/>
    </location>
</feature>
<dbReference type="OrthoDB" id="4065319at2759"/>
<dbReference type="GO" id="GO:0000324">
    <property type="term" value="C:fungal-type vacuole"/>
    <property type="evidence" value="ECO:0007669"/>
    <property type="project" value="TreeGrafter"/>
</dbReference>
<protein>
    <recommendedName>
        <fullName evidence="6">Transmembrane protein</fullName>
    </recommendedName>
</protein>
<evidence type="ECO:0000256" key="3">
    <source>
        <dbReference type="SAM" id="SignalP"/>
    </source>
</evidence>
<evidence type="ECO:0000313" key="4">
    <source>
        <dbReference type="EMBL" id="PLB36653.1"/>
    </source>
</evidence>
<evidence type="ECO:0000256" key="2">
    <source>
        <dbReference type="SAM" id="Phobius"/>
    </source>
</evidence>
<sequence length="378" mass="39936">MILFPARRTGGRRSSWMLLVVLVIALCAVSAVAQDKTAADNPDAATTDVAPPETKETAKEPAEETATEEPTSKETSSEEKTTEETKTEEKTTDSKPTSTKESESESKTTTDSESTTSETETTSSSEKTSTSKAADHPEVTVPPTADAPYMQKSNTPEGTVFIAVGAVLGFLGFAVLAWRGMVAWSVNRSVRQAALIHSSESKGLLRSRRKRSTVRPQGPVAPVSLEKMSGNKRSSHMHQRSSKVPSSSSGLFFSPTAGMQSSGNRASNYLPAGYYAAGNATAGGSGSGGGGHHTHFSDLPGIGPQSQGYTRTKSGPSPPGTPTQPQHPPSGPQAPYYGSSTSDVNLSSAPQGRTPSAYLEDLFENHAPQRNQNKRYRG</sequence>
<feature type="compositionally biased region" description="Low complexity" evidence="1">
    <location>
        <begin position="111"/>
        <end position="132"/>
    </location>
</feature>
<keyword evidence="2" id="KW-1133">Transmembrane helix</keyword>
<dbReference type="InterPro" id="IPR051009">
    <property type="entry name" value="PRM"/>
</dbReference>
<feature type="region of interest" description="Disordered" evidence="1">
    <location>
        <begin position="284"/>
        <end position="378"/>
    </location>
</feature>
<dbReference type="EMBL" id="KZ559149">
    <property type="protein sequence ID" value="PLB36653.1"/>
    <property type="molecule type" value="Genomic_DNA"/>
</dbReference>
<feature type="signal peptide" evidence="3">
    <location>
        <begin position="1"/>
        <end position="33"/>
    </location>
</feature>
<dbReference type="PANTHER" id="PTHR36089:SF1">
    <property type="entry name" value="CHITIN SYNTHASE 3 COMPLEX PROTEIN CSI2-RELATED"/>
    <property type="match status" value="1"/>
</dbReference>
<dbReference type="RefSeq" id="XP_024670665.1">
    <property type="nucleotide sequence ID" value="XM_024819117.1"/>
</dbReference>
<reference evidence="4 5" key="1">
    <citation type="submission" date="2017-12" db="EMBL/GenBank/DDBJ databases">
        <authorList>
            <consortium name="DOE Joint Genome Institute"/>
            <person name="Haridas S."/>
            <person name="Kjaerbolling I."/>
            <person name="Vesth T.C."/>
            <person name="Frisvad J.C."/>
            <person name="Nybo J.L."/>
            <person name="Theobald S."/>
            <person name="Kuo A."/>
            <person name="Bowyer P."/>
            <person name="Matsuda Y."/>
            <person name="Mondo S."/>
            <person name="Lyhne E.K."/>
            <person name="Kogle M.E."/>
            <person name="Clum A."/>
            <person name="Lipzen A."/>
            <person name="Salamov A."/>
            <person name="Ngan C.Y."/>
            <person name="Daum C."/>
            <person name="Chiniquy J."/>
            <person name="Barry K."/>
            <person name="LaButti K."/>
            <person name="Simmons B.A."/>
            <person name="Magnuson J.K."/>
            <person name="Mortensen U.H."/>
            <person name="Larsen T.O."/>
            <person name="Grigoriev I.V."/>
            <person name="Baker S.E."/>
            <person name="Andersen M.R."/>
            <person name="Nordberg H.P."/>
            <person name="Cantor M.N."/>
            <person name="Hua S.X."/>
        </authorList>
    </citation>
    <scope>NUCLEOTIDE SEQUENCE [LARGE SCALE GENOMIC DNA]</scope>
    <source>
        <strain evidence="4 5">CBS 102.13</strain>
    </source>
</reference>
<dbReference type="PANTHER" id="PTHR36089">
    <property type="entry name" value="CHITIN SYNTHASE 3 COMPLEX PROTEIN CSI2-RELATED"/>
    <property type="match status" value="1"/>
</dbReference>
<organism evidence="4 5">
    <name type="scientific">Aspergillus candidus</name>
    <dbReference type="NCBI Taxonomy" id="41067"/>
    <lineage>
        <taxon>Eukaryota</taxon>
        <taxon>Fungi</taxon>
        <taxon>Dikarya</taxon>
        <taxon>Ascomycota</taxon>
        <taxon>Pezizomycotina</taxon>
        <taxon>Eurotiomycetes</taxon>
        <taxon>Eurotiomycetidae</taxon>
        <taxon>Eurotiales</taxon>
        <taxon>Aspergillaceae</taxon>
        <taxon>Aspergillus</taxon>
        <taxon>Aspergillus subgen. Circumdati</taxon>
    </lineage>
</organism>
<proteinExistence type="predicted"/>
<keyword evidence="2" id="KW-0472">Membrane</keyword>
<evidence type="ECO:0000256" key="1">
    <source>
        <dbReference type="SAM" id="MobiDB-lite"/>
    </source>
</evidence>
<feature type="chain" id="PRO_5014140650" description="Transmembrane protein" evidence="3">
    <location>
        <begin position="34"/>
        <end position="378"/>
    </location>
</feature>
<evidence type="ECO:0000313" key="5">
    <source>
        <dbReference type="Proteomes" id="UP000234585"/>
    </source>
</evidence>
<accession>A0A2I2F7Q4</accession>
<feature type="region of interest" description="Disordered" evidence="1">
    <location>
        <begin position="206"/>
        <end position="250"/>
    </location>
</feature>
<feature type="compositionally biased region" description="Basic and acidic residues" evidence="1">
    <location>
        <begin position="70"/>
        <end position="110"/>
    </location>
</feature>
<gene>
    <name evidence="4" type="ORF">BDW47DRAFT_47431</name>
</gene>